<evidence type="ECO:0000313" key="1">
    <source>
        <dbReference type="EMBL" id="MBF0636236.1"/>
    </source>
</evidence>
<comment type="caution">
    <text evidence="1">The sequence shown here is derived from an EMBL/GenBank/DDBJ whole genome shotgun (WGS) entry which is preliminary data.</text>
</comment>
<organism evidence="1 2">
    <name type="scientific">Prosthecochloris ethylica</name>
    <dbReference type="NCBI Taxonomy" id="2743976"/>
    <lineage>
        <taxon>Bacteria</taxon>
        <taxon>Pseudomonadati</taxon>
        <taxon>Chlorobiota</taxon>
        <taxon>Chlorobiia</taxon>
        <taxon>Chlorobiales</taxon>
        <taxon>Chlorobiaceae</taxon>
        <taxon>Prosthecochloris</taxon>
    </lineage>
</organism>
<evidence type="ECO:0000313" key="2">
    <source>
        <dbReference type="Proteomes" id="UP000619838"/>
    </source>
</evidence>
<keyword evidence="2" id="KW-1185">Reference proteome</keyword>
<sequence length="190" mass="21921">MMERSCSVPGISERIEESAVLETVVDGVAVIARVVRMPWRVEVHLLEPYQVWGYDDIRSTEPVSSYDARDDRFMTELVRKVYCSYRDLLRALPELRSSYRLIEDDLMSARSRFRELERLHPVEKKKVKAMLAGGGISAEGYQRFIAALREQKLQALNRVLALEHAFLQTAACRFRYFAAEDIFSLIESPS</sequence>
<gene>
    <name evidence="1" type="ORF">INT08_03440</name>
</gene>
<accession>A0ABR9XR06</accession>
<name>A0ABR9XR06_9CHLB</name>
<dbReference type="Proteomes" id="UP000619838">
    <property type="component" value="Unassembled WGS sequence"/>
</dbReference>
<reference evidence="1 2" key="1">
    <citation type="journal article" date="2020" name="Microorganisms">
        <title>Simultaneous Genome Sequencing of Prosthecochloris ethylica and Desulfuromonas acetoxidans within a Syntrophic Mixture Reveals Unique Pili and Protein Interactions.</title>
        <authorList>
            <person name="Kyndt J.A."/>
            <person name="Van Beeumen J.J."/>
            <person name="Meyer T.E."/>
        </authorList>
    </citation>
    <scope>NUCLEOTIDE SEQUENCE [LARGE SCALE GENOMIC DNA]</scope>
    <source>
        <strain evidence="1 2">N3</strain>
    </source>
</reference>
<proteinExistence type="predicted"/>
<dbReference type="EMBL" id="JADGII010000004">
    <property type="protein sequence ID" value="MBF0636236.1"/>
    <property type="molecule type" value="Genomic_DNA"/>
</dbReference>
<dbReference type="RefSeq" id="WP_175186722.1">
    <property type="nucleotide sequence ID" value="NZ_JABVZQ010000001.1"/>
</dbReference>
<protein>
    <submittedName>
        <fullName evidence="1">Uncharacterized protein</fullName>
    </submittedName>
</protein>